<dbReference type="eggNOG" id="KOG0137">
    <property type="taxonomic scope" value="Eukaryota"/>
</dbReference>
<reference evidence="1" key="1">
    <citation type="submission" date="2017-05" db="UniProtKB">
        <authorList>
            <consortium name="EnsemblMetazoa"/>
        </authorList>
    </citation>
    <scope>IDENTIFICATION</scope>
</reference>
<dbReference type="EnsemblMetazoa" id="Aqu2.1.14447_001">
    <property type="protein sequence ID" value="Aqu2.1.14447_001"/>
    <property type="gene ID" value="Aqu2.1.14447"/>
</dbReference>
<dbReference type="PANTHER" id="PTHR42707:SF2">
    <property type="entry name" value="ACD11 DEHYDROGENASE"/>
    <property type="match status" value="1"/>
</dbReference>
<evidence type="ECO:0000313" key="1">
    <source>
        <dbReference type="EnsemblMetazoa" id="Aqu2.1.14447_001"/>
    </source>
</evidence>
<protein>
    <submittedName>
        <fullName evidence="1">Uncharacterized protein</fullName>
    </submittedName>
</protein>
<dbReference type="PANTHER" id="PTHR42707">
    <property type="entry name" value="ACYL-COA DEHYDROGENASE"/>
    <property type="match status" value="1"/>
</dbReference>
<name>A0A1X7TI51_AMPQE</name>
<dbReference type="OrthoDB" id="10251155at2759"/>
<proteinExistence type="predicted"/>
<dbReference type="InterPro" id="IPR052904">
    <property type="entry name" value="Acyl-CoA_dehydrogenase-like"/>
</dbReference>
<dbReference type="AlphaFoldDB" id="A0A1X7TI51"/>
<dbReference type="InParanoid" id="A0A1X7TI51"/>
<sequence length="147" mass="16243">MNNIRIERLKNKLGTHQLPTAELLLDGTMAQLIGEKGHGISLISPLLLITCWHNTISAVDNSVLLPVAAPFFIACTEKRNKQLSTYNMENLVPHEVALLTRLSEKGGYILSVNVSSGIVADLVKKVLVDWIHSGFYDHRLGEVTCCH</sequence>
<accession>A0A1X7TI51</accession>
<dbReference type="GO" id="GO:0003995">
    <property type="term" value="F:acyl-CoA dehydrogenase activity"/>
    <property type="evidence" value="ECO:0007669"/>
    <property type="project" value="TreeGrafter"/>
</dbReference>
<organism evidence="1">
    <name type="scientific">Amphimedon queenslandica</name>
    <name type="common">Sponge</name>
    <dbReference type="NCBI Taxonomy" id="400682"/>
    <lineage>
        <taxon>Eukaryota</taxon>
        <taxon>Metazoa</taxon>
        <taxon>Porifera</taxon>
        <taxon>Demospongiae</taxon>
        <taxon>Heteroscleromorpha</taxon>
        <taxon>Haplosclerida</taxon>
        <taxon>Niphatidae</taxon>
        <taxon>Amphimedon</taxon>
    </lineage>
</organism>
<dbReference type="STRING" id="400682.A0A1X7TI51"/>
<dbReference type="Gene3D" id="2.40.110.20">
    <property type="match status" value="1"/>
</dbReference>